<evidence type="ECO:0000256" key="4">
    <source>
        <dbReference type="ARBA" id="ARBA00012483"/>
    </source>
</evidence>
<evidence type="ECO:0000256" key="8">
    <source>
        <dbReference type="ARBA" id="ARBA00022771"/>
    </source>
</evidence>
<dbReference type="HOGENOM" id="CLU_001266_0_0_1"/>
<feature type="transmembrane region" description="Helical" evidence="15">
    <location>
        <begin position="1269"/>
        <end position="1287"/>
    </location>
</feature>
<keyword evidence="7" id="KW-0479">Metal-binding</keyword>
<feature type="compositionally biased region" description="Basic and acidic residues" evidence="14">
    <location>
        <begin position="416"/>
        <end position="433"/>
    </location>
</feature>
<evidence type="ECO:0000256" key="2">
    <source>
        <dbReference type="ARBA" id="ARBA00004141"/>
    </source>
</evidence>
<dbReference type="InterPro" id="IPR056521">
    <property type="entry name" value="MARCHF6-like_C"/>
</dbReference>
<feature type="transmembrane region" description="Helical" evidence="15">
    <location>
        <begin position="951"/>
        <end position="975"/>
    </location>
</feature>
<proteinExistence type="predicted"/>
<feature type="transmembrane region" description="Helical" evidence="15">
    <location>
        <begin position="1083"/>
        <end position="1106"/>
    </location>
</feature>
<comment type="subcellular location">
    <subcellularLocation>
        <location evidence="2">Membrane</location>
        <topology evidence="2">Multi-pass membrane protein</topology>
    </subcellularLocation>
</comment>
<dbReference type="eggNOG" id="KOG1609">
    <property type="taxonomic scope" value="Eukaryota"/>
</dbReference>
<feature type="region of interest" description="Disordered" evidence="14">
    <location>
        <begin position="1"/>
        <end position="43"/>
    </location>
</feature>
<feature type="transmembrane region" description="Helical" evidence="15">
    <location>
        <begin position="1172"/>
        <end position="1190"/>
    </location>
</feature>
<dbReference type="GO" id="GO:0008270">
    <property type="term" value="F:zinc ion binding"/>
    <property type="evidence" value="ECO:0007669"/>
    <property type="project" value="UniProtKB-KW"/>
</dbReference>
<feature type="transmembrane region" description="Helical" evidence="15">
    <location>
        <begin position="1222"/>
        <end position="1249"/>
    </location>
</feature>
<evidence type="ECO:0000313" key="18">
    <source>
        <dbReference type="EMBL" id="EMR65903.1"/>
    </source>
</evidence>
<dbReference type="EMBL" id="KB706765">
    <property type="protein sequence ID" value="EMR65903.1"/>
    <property type="molecule type" value="Genomic_DNA"/>
</dbReference>
<dbReference type="Pfam" id="PF23113">
    <property type="entry name" value="MARCHF6_C"/>
    <property type="match status" value="1"/>
</dbReference>
<feature type="domain" description="RING-type" evidence="16">
    <location>
        <begin position="62"/>
        <end position="109"/>
    </location>
</feature>
<evidence type="ECO:0000259" key="17">
    <source>
        <dbReference type="PROSITE" id="PS51292"/>
    </source>
</evidence>
<feature type="compositionally biased region" description="Basic and acidic residues" evidence="14">
    <location>
        <begin position="463"/>
        <end position="472"/>
    </location>
</feature>
<feature type="compositionally biased region" description="Polar residues" evidence="14">
    <location>
        <begin position="1"/>
        <end position="14"/>
    </location>
</feature>
<feature type="transmembrane region" description="Helical" evidence="15">
    <location>
        <begin position="1328"/>
        <end position="1351"/>
    </location>
</feature>
<feature type="transmembrane region" description="Helical" evidence="15">
    <location>
        <begin position="1371"/>
        <end position="1389"/>
    </location>
</feature>
<evidence type="ECO:0000256" key="11">
    <source>
        <dbReference type="ARBA" id="ARBA00022989"/>
    </source>
</evidence>
<dbReference type="InterPro" id="IPR011016">
    <property type="entry name" value="Znf_RING-CH"/>
</dbReference>
<feature type="transmembrane region" description="Helical" evidence="15">
    <location>
        <begin position="143"/>
        <end position="164"/>
    </location>
</feature>
<comment type="pathway">
    <text evidence="3">Protein modification; protein ubiquitination.</text>
</comment>
<feature type="domain" description="RING-CH-type" evidence="17">
    <location>
        <begin position="54"/>
        <end position="115"/>
    </location>
</feature>
<dbReference type="Pfam" id="PF12906">
    <property type="entry name" value="RINGv"/>
    <property type="match status" value="1"/>
</dbReference>
<feature type="transmembrane region" description="Helical" evidence="15">
    <location>
        <begin position="1624"/>
        <end position="1643"/>
    </location>
</feature>
<dbReference type="KEGG" id="ela:UCREL1_7117"/>
<dbReference type="SUPFAM" id="SSF57850">
    <property type="entry name" value="RING/U-box"/>
    <property type="match status" value="1"/>
</dbReference>
<dbReference type="PROSITE" id="PS51292">
    <property type="entry name" value="ZF_RING_CH"/>
    <property type="match status" value="1"/>
</dbReference>
<dbReference type="GO" id="GO:0061630">
    <property type="term" value="F:ubiquitin protein ligase activity"/>
    <property type="evidence" value="ECO:0007669"/>
    <property type="project" value="UniProtKB-EC"/>
</dbReference>
<dbReference type="SMART" id="SM00744">
    <property type="entry name" value="RINGv"/>
    <property type="match status" value="1"/>
</dbReference>
<evidence type="ECO:0000256" key="7">
    <source>
        <dbReference type="ARBA" id="ARBA00022723"/>
    </source>
</evidence>
<feature type="compositionally biased region" description="Polar residues" evidence="14">
    <location>
        <begin position="669"/>
        <end position="682"/>
    </location>
</feature>
<evidence type="ECO:0000256" key="15">
    <source>
        <dbReference type="SAM" id="Phobius"/>
    </source>
</evidence>
<evidence type="ECO:0000256" key="9">
    <source>
        <dbReference type="ARBA" id="ARBA00022786"/>
    </source>
</evidence>
<dbReference type="CDD" id="cd16702">
    <property type="entry name" value="RING_CH-C4HC3_MARCH6"/>
    <property type="match status" value="1"/>
</dbReference>
<feature type="transmembrane region" description="Helical" evidence="15">
    <location>
        <begin position="1680"/>
        <end position="1698"/>
    </location>
</feature>
<dbReference type="GO" id="GO:0036503">
    <property type="term" value="P:ERAD pathway"/>
    <property type="evidence" value="ECO:0007669"/>
    <property type="project" value="TreeGrafter"/>
</dbReference>
<dbReference type="Gene3D" id="3.30.40.10">
    <property type="entry name" value="Zinc/RING finger domain, C3HC4 (zinc finger)"/>
    <property type="match status" value="1"/>
</dbReference>
<keyword evidence="5" id="KW-0808">Transferase</keyword>
<dbReference type="PANTHER" id="PTHR13145:SF0">
    <property type="entry name" value="E3 UBIQUITIN-PROTEIN LIGASE MARCHF6"/>
    <property type="match status" value="1"/>
</dbReference>
<feature type="transmembrane region" description="Helical" evidence="15">
    <location>
        <begin position="1559"/>
        <end position="1584"/>
    </location>
</feature>
<organism evidence="18 19">
    <name type="scientific">Eutypa lata (strain UCR-EL1)</name>
    <name type="common">Grapevine dieback disease fungus</name>
    <name type="synonym">Eutypa armeniacae</name>
    <dbReference type="NCBI Taxonomy" id="1287681"/>
    <lineage>
        <taxon>Eukaryota</taxon>
        <taxon>Fungi</taxon>
        <taxon>Dikarya</taxon>
        <taxon>Ascomycota</taxon>
        <taxon>Pezizomycotina</taxon>
        <taxon>Sordariomycetes</taxon>
        <taxon>Xylariomycetidae</taxon>
        <taxon>Xylariales</taxon>
        <taxon>Diatrypaceae</taxon>
        <taxon>Eutypa</taxon>
    </lineage>
</organism>
<keyword evidence="8 13" id="KW-0863">Zinc-finger</keyword>
<feature type="compositionally biased region" description="Low complexity" evidence="14">
    <location>
        <begin position="31"/>
        <end position="43"/>
    </location>
</feature>
<feature type="region of interest" description="Disordered" evidence="14">
    <location>
        <begin position="564"/>
        <end position="796"/>
    </location>
</feature>
<dbReference type="PANTHER" id="PTHR13145">
    <property type="entry name" value="SSM4 PROTEIN"/>
    <property type="match status" value="1"/>
</dbReference>
<feature type="compositionally biased region" description="Polar residues" evidence="14">
    <location>
        <begin position="564"/>
        <end position="574"/>
    </location>
</feature>
<feature type="region of interest" description="Disordered" evidence="14">
    <location>
        <begin position="375"/>
        <end position="505"/>
    </location>
</feature>
<evidence type="ECO:0000256" key="10">
    <source>
        <dbReference type="ARBA" id="ARBA00022833"/>
    </source>
</evidence>
<dbReference type="InterPro" id="IPR013083">
    <property type="entry name" value="Znf_RING/FYVE/PHD"/>
</dbReference>
<feature type="compositionally biased region" description="Acidic residues" evidence="14">
    <location>
        <begin position="684"/>
        <end position="693"/>
    </location>
</feature>
<feature type="transmembrane region" description="Helical" evidence="15">
    <location>
        <begin position="326"/>
        <end position="349"/>
    </location>
</feature>
<feature type="compositionally biased region" description="Polar residues" evidence="14">
    <location>
        <begin position="586"/>
        <end position="602"/>
    </location>
</feature>
<dbReference type="GO" id="GO:0005789">
    <property type="term" value="C:endoplasmic reticulum membrane"/>
    <property type="evidence" value="ECO:0007669"/>
    <property type="project" value="TreeGrafter"/>
</dbReference>
<dbReference type="InterPro" id="IPR001841">
    <property type="entry name" value="Znf_RING"/>
</dbReference>
<feature type="compositionally biased region" description="Basic and acidic residues" evidence="14">
    <location>
        <begin position="575"/>
        <end position="585"/>
    </location>
</feature>
<sequence length="1744" mass="192790">MAEQRTSWHVGSSDHSNEHHDGTGAGDDNDAAPNANANANTTTTAASASAAAAAAAADPDTCRICRGEGTTEEPLFYPCKCSGSIKFVHQDCLMEWLSHSQKKHCELCKTPFRFTKLYSPDMPQRLPFYIFMSHMAKYLFRKLLVWLRAALVISVWLGWLPYLMRSVWSFLFWLSEESFGPTTSSPFGGSTNYNNTASLRAGDVVTLTITGASTSTCPSSPLLAATTTAASIGGVMKQIPVNDLFKAISKPLNISATQSWLASLLRLSVGSLGLPDGSTQEALDNLNLTQVDKVTVSAVPNPHGSLLSEIPALKTLTRHPTINRTIIAVLEGQIITVVVIVAFILIILVRDYVVQQQPEINMRAAFAADVDRHNVEAPAGPEHPDLRGPDSDSDDEMVDDEEEEEDRDEGIDSSDEDTRPAQERDESDIDVRARRLATMGFQDFQQRQRPIAGFRRRATRPNAQDRRLDEPPPYHSEGATQTDPTHPSNSRQPDQYDMPDQLDDSDYARALAGAIKDDAPSDGTSTVTQYLRIYREAEGDPDKILQTIRDQGLEDRLRHWVRITQSMPAHAKQSTHADNRPRNESDSTAAADNWHPTSSQADQPAHITDTMAEENSQSSTSSWTWPEGEDNQDEGAATAAAKGKQKAESSPARTSNEAPRQEDVPWSRWEQQFENTPWQRSNAQEDDLLDDDLVAPLGRPRAVSDGPQRNEAINPLANNSWSFSKLPSSSTNQPVESAQPGQTTQDSSARQPFSDPFSFHSPVETRQQIPELAHPFPHNGVGDDASSPDSPKVEQVDDAGLGAIPETSSNAGQGESDEEINLPLLGNLDNIENASTEVQIGEPLEADQAGLPARQHAGGIVDRVAEFMWGDVHVDQPGELEPDDEGVDIFGDNQDAPFMDVGAVEDNLANNDDVAPEVVEAAMAAGLDPEAIEDAEDFEGIMELIGMRGPLAGLFQNAIFCAFLVSFSIFLGIFIPYNIGRVSVWVIANPTRFIRIIFSCFKLAQDVVLLALGCASTFFLDFFQVVGRTIRVDLGRQLIASARSMMSHIAIGAFNRISDIFVSEMPLISASEMRNFSAISHEALVFVKGDINYLFSTFAAVLRYILGGDYISKWTTAKELVIAVWPDTWEILKSIPHALAHPGSWMVSVNLSPESSSVVNPALAYWNATDRALAVLGGYVSLFVAAALYLGRGRPFSTTQTAQEWEASAIDALNQASGVMKVILIISIEMLVFPLYCGLLLDFALLPLFESTTFKSRLFFTYNFPMTSIFVHWFVGTGYMFHFALFVSMCRKIMRKGVLYFIRDPDDPEFHPVRDVLERNVTTQLRKIMFSGLIYGALVVVCLGGVVWGLALALPNVLPIHYSSNEPVLEFPIDLLFYNFLMPLAVKFFRPSDGLHAMYTWWFRTCARGLRLTWFLFGERRVDEEGRIVLAPDSEHKDLPWWRKLFLEVDESGNVIPKTWRDTFEGGHARPTPHIPRDEMVSLTFKKMRLVDSGQLIEDGRFVRSPASDQVKIPKGQPVFLAVTEQNVRPDGSDDGDIYASDKYQCVYVPPMFHIRVSLFIASIWLFAAVTGVGFTIVPLVFAWTLGILYLKLGTRALVHCGGRPAQAVRAVLREGWAYPDVGVLTRAFVLPGLAAGLVFILTPPLMARAALDYGLLTATFSTGIVPAAEQLQTREARVFVFRMAYPFAALFLVAFLFTRRVMRVFDGWKIRIRDEAYLIGERLHNFGGAVKGAAGWRGSRRIA</sequence>
<feature type="compositionally biased region" description="Polar residues" evidence="14">
    <location>
        <begin position="613"/>
        <end position="624"/>
    </location>
</feature>
<evidence type="ECO:0000313" key="19">
    <source>
        <dbReference type="Proteomes" id="UP000012174"/>
    </source>
</evidence>
<dbReference type="Pfam" id="PF25417">
    <property type="entry name" value="DUF7889"/>
    <property type="match status" value="1"/>
</dbReference>
<dbReference type="STRING" id="1287681.M7SN82"/>
<comment type="catalytic activity">
    <reaction evidence="1">
        <text>S-ubiquitinyl-[E2 ubiquitin-conjugating enzyme]-L-cysteine + [acceptor protein]-L-lysine = [E2 ubiquitin-conjugating enzyme]-L-cysteine + N(6)-ubiquitinyl-[acceptor protein]-L-lysine.</text>
        <dbReference type="EC" id="2.3.2.27"/>
    </reaction>
</comment>
<dbReference type="OMA" id="VGTCYMF"/>
<dbReference type="InterPro" id="IPR057211">
    <property type="entry name" value="DUF7889"/>
</dbReference>
<feature type="compositionally biased region" description="Acidic residues" evidence="14">
    <location>
        <begin position="391"/>
        <end position="415"/>
    </location>
</feature>
<evidence type="ECO:0000259" key="16">
    <source>
        <dbReference type="PROSITE" id="PS50089"/>
    </source>
</evidence>
<evidence type="ECO:0000256" key="12">
    <source>
        <dbReference type="ARBA" id="ARBA00023136"/>
    </source>
</evidence>
<feature type="compositionally biased region" description="Polar residues" evidence="14">
    <location>
        <begin position="716"/>
        <end position="751"/>
    </location>
</feature>
<keyword evidence="19" id="KW-1185">Reference proteome</keyword>
<dbReference type="FunFam" id="3.30.40.10:FF:000287">
    <property type="entry name" value="RING finger membrane protein"/>
    <property type="match status" value="1"/>
</dbReference>
<dbReference type="PROSITE" id="PS50089">
    <property type="entry name" value="ZF_RING_2"/>
    <property type="match status" value="1"/>
</dbReference>
<accession>M7SN82</accession>
<keyword evidence="6 15" id="KW-0812">Transmembrane</keyword>
<keyword evidence="10" id="KW-0862">Zinc</keyword>
<protein>
    <recommendedName>
        <fullName evidence="4">RING-type E3 ubiquitin transferase</fullName>
        <ecNumber evidence="4">2.3.2.27</ecNumber>
    </recommendedName>
</protein>
<keyword evidence="12 15" id="KW-0472">Membrane</keyword>
<evidence type="ECO:0000256" key="6">
    <source>
        <dbReference type="ARBA" id="ARBA00022692"/>
    </source>
</evidence>
<reference evidence="19" key="1">
    <citation type="journal article" date="2013" name="Genome Announc.">
        <title>Draft genome sequence of the grapevine dieback fungus Eutypa lata UCR-EL1.</title>
        <authorList>
            <person name="Blanco-Ulate B."/>
            <person name="Rolshausen P.E."/>
            <person name="Cantu D."/>
        </authorList>
    </citation>
    <scope>NUCLEOTIDE SEQUENCE [LARGE SCALE GENOMIC DNA]</scope>
    <source>
        <strain evidence="19">UCR-EL1</strain>
    </source>
</reference>
<evidence type="ECO:0000256" key="13">
    <source>
        <dbReference type="PROSITE-ProRule" id="PRU00175"/>
    </source>
</evidence>
<dbReference type="OrthoDB" id="1108038at2759"/>
<feature type="transmembrane region" description="Helical" evidence="15">
    <location>
        <begin position="1650"/>
        <end position="1668"/>
    </location>
</feature>
<name>M7SN82_EUTLA</name>
<evidence type="ECO:0000256" key="5">
    <source>
        <dbReference type="ARBA" id="ARBA00022679"/>
    </source>
</evidence>
<dbReference type="EC" id="2.3.2.27" evidence="4"/>
<feature type="compositionally biased region" description="Polar residues" evidence="14">
    <location>
        <begin position="478"/>
        <end position="493"/>
    </location>
</feature>
<dbReference type="Proteomes" id="UP000012174">
    <property type="component" value="Unassembled WGS sequence"/>
</dbReference>
<evidence type="ECO:0000256" key="3">
    <source>
        <dbReference type="ARBA" id="ARBA00004906"/>
    </source>
</evidence>
<gene>
    <name evidence="18" type="ORF">UCREL1_7117</name>
</gene>
<keyword evidence="11 15" id="KW-1133">Transmembrane helix</keyword>
<evidence type="ECO:0000256" key="14">
    <source>
        <dbReference type="SAM" id="MobiDB-lite"/>
    </source>
</evidence>
<evidence type="ECO:0000256" key="1">
    <source>
        <dbReference type="ARBA" id="ARBA00000900"/>
    </source>
</evidence>
<keyword evidence="9" id="KW-0833">Ubl conjugation pathway</keyword>